<dbReference type="Proteomes" id="UP000193380">
    <property type="component" value="Unassembled WGS sequence"/>
</dbReference>
<proteinExistence type="predicted"/>
<dbReference type="EMBL" id="FR917608">
    <property type="protein sequence ID" value="CDQ94397.1"/>
    <property type="molecule type" value="Genomic_DNA"/>
</dbReference>
<name>A0A060YS56_ONCMY</name>
<sequence>MSALQQQPEGQHYPGEMAEKLADHGGSNHGDQKEGDPSPGQEMMEGTDPMDQTTQTAEPDKQTDSGGDVEAAEPEEQNKTDKTPEEPMEAETDPNTDPKQDREAVEGEFIAACHFVSDHMDNMDNPNDEMVRMVQKYT</sequence>
<dbReference type="AlphaFoldDB" id="A0A060YS56"/>
<organism evidence="2 3">
    <name type="scientific">Oncorhynchus mykiss</name>
    <name type="common">Rainbow trout</name>
    <name type="synonym">Salmo gairdneri</name>
    <dbReference type="NCBI Taxonomy" id="8022"/>
    <lineage>
        <taxon>Eukaryota</taxon>
        <taxon>Metazoa</taxon>
        <taxon>Chordata</taxon>
        <taxon>Craniata</taxon>
        <taxon>Vertebrata</taxon>
        <taxon>Euteleostomi</taxon>
        <taxon>Actinopterygii</taxon>
        <taxon>Neopterygii</taxon>
        <taxon>Teleostei</taxon>
        <taxon>Protacanthopterygii</taxon>
        <taxon>Salmoniformes</taxon>
        <taxon>Salmonidae</taxon>
        <taxon>Salmoninae</taxon>
        <taxon>Oncorhynchus</taxon>
    </lineage>
</organism>
<reference evidence="2" key="1">
    <citation type="journal article" date="2014" name="Nat. Commun.">
        <title>The rainbow trout genome provides novel insights into evolution after whole-genome duplication in vertebrates.</title>
        <authorList>
            <person name="Berthelot C."/>
            <person name="Brunet F."/>
            <person name="Chalopin D."/>
            <person name="Juanchich A."/>
            <person name="Bernard M."/>
            <person name="Noel B."/>
            <person name="Bento P."/>
            <person name="Da Silva C."/>
            <person name="Labadie K."/>
            <person name="Alberti A."/>
            <person name="Aury J.M."/>
            <person name="Louis A."/>
            <person name="Dehais P."/>
            <person name="Bardou P."/>
            <person name="Montfort J."/>
            <person name="Klopp C."/>
            <person name="Cabau C."/>
            <person name="Gaspin C."/>
            <person name="Thorgaard G.H."/>
            <person name="Boussaha M."/>
            <person name="Quillet E."/>
            <person name="Guyomard R."/>
            <person name="Galiana D."/>
            <person name="Bobe J."/>
            <person name="Volff J.N."/>
            <person name="Genet C."/>
            <person name="Wincker P."/>
            <person name="Jaillon O."/>
            <person name="Roest Crollius H."/>
            <person name="Guiguen Y."/>
        </authorList>
    </citation>
    <scope>NUCLEOTIDE SEQUENCE [LARGE SCALE GENOMIC DNA]</scope>
</reference>
<feature type="compositionally biased region" description="Basic and acidic residues" evidence="1">
    <location>
        <begin position="76"/>
        <end position="85"/>
    </location>
</feature>
<gene>
    <name evidence="2" type="ORF">GSONMT00040804001</name>
</gene>
<accession>A0A060YS56</accession>
<dbReference type="PaxDb" id="8022-A0A060YS56"/>
<feature type="compositionally biased region" description="Basic and acidic residues" evidence="1">
    <location>
        <begin position="96"/>
        <end position="105"/>
    </location>
</feature>
<dbReference type="STRING" id="8022.A0A060YS56"/>
<evidence type="ECO:0000313" key="3">
    <source>
        <dbReference type="Proteomes" id="UP000193380"/>
    </source>
</evidence>
<feature type="region of interest" description="Disordered" evidence="1">
    <location>
        <begin position="1"/>
        <end position="106"/>
    </location>
</feature>
<evidence type="ECO:0000313" key="2">
    <source>
        <dbReference type="EMBL" id="CDQ94397.1"/>
    </source>
</evidence>
<protein>
    <submittedName>
        <fullName evidence="2">Uncharacterized protein</fullName>
    </submittedName>
</protein>
<reference evidence="2" key="2">
    <citation type="submission" date="2014-03" db="EMBL/GenBank/DDBJ databases">
        <authorList>
            <person name="Genoscope - CEA"/>
        </authorList>
    </citation>
    <scope>NUCLEOTIDE SEQUENCE</scope>
</reference>
<evidence type="ECO:0000256" key="1">
    <source>
        <dbReference type="SAM" id="MobiDB-lite"/>
    </source>
</evidence>